<dbReference type="PROSITE" id="PS51257">
    <property type="entry name" value="PROKAR_LIPOPROTEIN"/>
    <property type="match status" value="1"/>
</dbReference>
<gene>
    <name evidence="3" type="ORF">H9648_02605</name>
</gene>
<dbReference type="Proteomes" id="UP000603641">
    <property type="component" value="Unassembled WGS sequence"/>
</dbReference>
<evidence type="ECO:0000313" key="4">
    <source>
        <dbReference type="Proteomes" id="UP000603641"/>
    </source>
</evidence>
<reference evidence="3 4" key="1">
    <citation type="submission" date="2020-08" db="EMBL/GenBank/DDBJ databases">
        <title>A Genomic Blueprint of the Chicken Gut Microbiome.</title>
        <authorList>
            <person name="Gilroy R."/>
            <person name="Ravi A."/>
            <person name="Getino M."/>
            <person name="Pursley I."/>
            <person name="Horton D.L."/>
            <person name="Alikhan N.-F."/>
            <person name="Baker D."/>
            <person name="Gharbi K."/>
            <person name="Hall N."/>
            <person name="Watson M."/>
            <person name="Adriaenssens E.M."/>
            <person name="Foster-Nyarko E."/>
            <person name="Jarju S."/>
            <person name="Secka A."/>
            <person name="Antonio M."/>
            <person name="Oren A."/>
            <person name="Chaudhuri R."/>
            <person name="La Ragione R.M."/>
            <person name="Hildebrand F."/>
            <person name="Pallen M.J."/>
        </authorList>
    </citation>
    <scope>NUCLEOTIDE SEQUENCE [LARGE SCALE GENOMIC DNA]</scope>
    <source>
        <strain evidence="3 4">Sa2CUA10</strain>
    </source>
</reference>
<protein>
    <recommendedName>
        <fullName evidence="5">Lipoprotein</fullName>
    </recommendedName>
</protein>
<evidence type="ECO:0008006" key="5">
    <source>
        <dbReference type="Google" id="ProtNLM"/>
    </source>
</evidence>
<evidence type="ECO:0000256" key="1">
    <source>
        <dbReference type="SAM" id="MobiDB-lite"/>
    </source>
</evidence>
<comment type="caution">
    <text evidence="3">The sequence shown here is derived from an EMBL/GenBank/DDBJ whole genome shotgun (WGS) entry which is preliminary data.</text>
</comment>
<keyword evidence="2" id="KW-0732">Signal</keyword>
<proteinExistence type="predicted"/>
<sequence length="126" mass="14458">MKKFVRVFLTVFTLIFLMSCSTQENDKLPGKKESEEKAESDPKDSSDSKSAEQNEVTAMIANDERIIQMLKDKGEIPENATTEEINNALQKYLQQKKPGNLEDEKAKKKYIEELKQKIQKESKTAE</sequence>
<feature type="compositionally biased region" description="Basic and acidic residues" evidence="1">
    <location>
        <begin position="24"/>
        <end position="52"/>
    </location>
</feature>
<feature type="region of interest" description="Disordered" evidence="1">
    <location>
        <begin position="23"/>
        <end position="60"/>
    </location>
</feature>
<organism evidence="3 4">
    <name type="scientific">Fictibacillus norfolkensis</name>
    <dbReference type="NCBI Taxonomy" id="2762233"/>
    <lineage>
        <taxon>Bacteria</taxon>
        <taxon>Bacillati</taxon>
        <taxon>Bacillota</taxon>
        <taxon>Bacilli</taxon>
        <taxon>Bacillales</taxon>
        <taxon>Fictibacillaceae</taxon>
        <taxon>Fictibacillus</taxon>
    </lineage>
</organism>
<feature type="chain" id="PRO_5046422938" description="Lipoprotein" evidence="2">
    <location>
        <begin position="25"/>
        <end position="126"/>
    </location>
</feature>
<evidence type="ECO:0000313" key="3">
    <source>
        <dbReference type="EMBL" id="MBD7962930.1"/>
    </source>
</evidence>
<feature type="signal peptide" evidence="2">
    <location>
        <begin position="1"/>
        <end position="24"/>
    </location>
</feature>
<name>A0ABR8SHJ1_9BACL</name>
<keyword evidence="4" id="KW-1185">Reference proteome</keyword>
<dbReference type="EMBL" id="JACSQM010000001">
    <property type="protein sequence ID" value="MBD7962930.1"/>
    <property type="molecule type" value="Genomic_DNA"/>
</dbReference>
<evidence type="ECO:0000256" key="2">
    <source>
        <dbReference type="SAM" id="SignalP"/>
    </source>
</evidence>
<dbReference type="RefSeq" id="WP_191752205.1">
    <property type="nucleotide sequence ID" value="NZ_JACSQM010000001.1"/>
</dbReference>
<accession>A0ABR8SHJ1</accession>